<dbReference type="SUPFAM" id="SSF54001">
    <property type="entry name" value="Cysteine proteinases"/>
    <property type="match status" value="1"/>
</dbReference>
<evidence type="ECO:0000259" key="7">
    <source>
        <dbReference type="PROSITE" id="PS50966"/>
    </source>
</evidence>
<dbReference type="AlphaFoldDB" id="A0A6A4BQV6"/>
<keyword evidence="9" id="KW-1185">Reference proteome</keyword>
<evidence type="ECO:0000313" key="9">
    <source>
        <dbReference type="Proteomes" id="UP000434957"/>
    </source>
</evidence>
<evidence type="ECO:0000256" key="3">
    <source>
        <dbReference type="ARBA" id="ARBA00022801"/>
    </source>
</evidence>
<keyword evidence="4" id="KW-0479">Metal-binding</keyword>
<dbReference type="Proteomes" id="UP000434957">
    <property type="component" value="Unassembled WGS sequence"/>
</dbReference>
<feature type="compositionally biased region" description="Polar residues" evidence="5">
    <location>
        <begin position="383"/>
        <end position="393"/>
    </location>
</feature>
<organism evidence="8 9">
    <name type="scientific">Phytophthora rubi</name>
    <dbReference type="NCBI Taxonomy" id="129364"/>
    <lineage>
        <taxon>Eukaryota</taxon>
        <taxon>Sar</taxon>
        <taxon>Stramenopiles</taxon>
        <taxon>Oomycota</taxon>
        <taxon>Peronosporomycetes</taxon>
        <taxon>Peronosporales</taxon>
        <taxon>Peronosporaceae</taxon>
        <taxon>Phytophthora</taxon>
    </lineage>
</organism>
<gene>
    <name evidence="8" type="ORF">PR003_g28822</name>
</gene>
<accession>A0A6A4BQV6</accession>
<feature type="domain" description="SWIM-type" evidence="7">
    <location>
        <begin position="213"/>
        <end position="245"/>
    </location>
</feature>
<feature type="compositionally biased region" description="Acidic residues" evidence="5">
    <location>
        <begin position="35"/>
        <end position="46"/>
    </location>
</feature>
<evidence type="ECO:0000256" key="1">
    <source>
        <dbReference type="ARBA" id="ARBA00005234"/>
    </source>
</evidence>
<dbReference type="InterPro" id="IPR038765">
    <property type="entry name" value="Papain-like_cys_pep_sf"/>
</dbReference>
<dbReference type="GO" id="GO:0008234">
    <property type="term" value="F:cysteine-type peptidase activity"/>
    <property type="evidence" value="ECO:0007669"/>
    <property type="project" value="InterPro"/>
</dbReference>
<dbReference type="PANTHER" id="PTHR31569">
    <property type="entry name" value="SWIM-TYPE DOMAIN-CONTAINING PROTEIN"/>
    <property type="match status" value="1"/>
</dbReference>
<keyword evidence="3" id="KW-0378">Hydrolase</keyword>
<feature type="region of interest" description="Disordered" evidence="5">
    <location>
        <begin position="383"/>
        <end position="492"/>
    </location>
</feature>
<dbReference type="InterPro" id="IPR052579">
    <property type="entry name" value="Zinc_finger_SWIM"/>
</dbReference>
<evidence type="ECO:0000313" key="8">
    <source>
        <dbReference type="EMBL" id="KAE9277322.1"/>
    </source>
</evidence>
<evidence type="ECO:0000256" key="4">
    <source>
        <dbReference type="PROSITE-ProRule" id="PRU00325"/>
    </source>
</evidence>
<dbReference type="InterPro" id="IPR007527">
    <property type="entry name" value="Znf_SWIM"/>
</dbReference>
<comment type="caution">
    <text evidence="8">The sequence shown here is derived from an EMBL/GenBank/DDBJ whole genome shotgun (WGS) entry which is preliminary data.</text>
</comment>
<sequence length="844" mass="93554">MGIGRRSASGRTELGPGSSELGAGGAELGAGSAELDSEGAELDAELDAGRAESGADAEINDDAPQHPFEAYFDKNWDKCRSMWCAFERQNAVTLGNNTNNRIEASWKQLKDLVDSFMKVDECIVSIMYYEAQEEKKFMDSLFKLSVVHDPKYDREMQLLSNLISSHACELIYEQYVFATTRGKYKYKEAVPGVFLVQYVSDEEDALDEPTSTYSVMKRDWTCSCMFMTSRLLPCRHVFYLRKALGFESIIPTQLPHPRWLLTTLCSSTDAPQLPGAPFAVSSVLPEPRASWNSNRKFREANAVASTISEHLSGLGMREYRTAMKVLEDVAKLFKHGEYTAISRMTDVAEPADALQSTELPAEHHVAQDLDVSSSASVQTTQLGMDGSQLGTDRSQLGSDGSQLGSDGFQLVSEENPTNPDGLDTSEEVNSSQAESTLPVALAPPVQAKKKQQHAVALREAAGDFVLESPPKPRGRPKQKTRAVKAKRSENAARVEEDVNMHENGLSLVSAYELLEDNPTFNSTHEKLLQFKLFVFVGKQKPPIAHEITKLPTNKPLMRPEEIVRMFSKDLIKKCMAKVSAYQRKHPGVRELDIALEILGVGVFANSTIALMKKWHRACDVLKQIVKTLKWMKQLEFSRLANPSFAVEEDPELPEKLKAIGILSTESQVLDLTAKECITDEVMRTVMLKKFGPDPNIVIFDASALGVVVDGSVGADTESIQRAMRGLSTEIVLFPVNCNNNHWCSIMINLAKGKVSIYDSSCSSYLLSVRAVAQTLIPLLPSTVEMSLRVQTYESGLGVQTDSYNCGIYVLIAFEIFCGAEPLGHLDKKTLQCLRYRYLRMCLQD</sequence>
<feature type="region of interest" description="Disordered" evidence="5">
    <location>
        <begin position="1"/>
        <end position="63"/>
    </location>
</feature>
<comment type="similarity">
    <text evidence="1">Belongs to the peptidase C48 family.</text>
</comment>
<keyword evidence="4" id="KW-0863">Zinc-finger</keyword>
<dbReference type="GO" id="GO:0008270">
    <property type="term" value="F:zinc ion binding"/>
    <property type="evidence" value="ECO:0007669"/>
    <property type="project" value="UniProtKB-KW"/>
</dbReference>
<name>A0A6A4BQV6_9STRA</name>
<dbReference type="GO" id="GO:0006508">
    <property type="term" value="P:proteolysis"/>
    <property type="evidence" value="ECO:0007669"/>
    <property type="project" value="UniProtKB-KW"/>
</dbReference>
<dbReference type="PROSITE" id="PS50600">
    <property type="entry name" value="ULP_PROTEASE"/>
    <property type="match status" value="1"/>
</dbReference>
<dbReference type="EMBL" id="QXFT01004542">
    <property type="protein sequence ID" value="KAE9277322.1"/>
    <property type="molecule type" value="Genomic_DNA"/>
</dbReference>
<keyword evidence="2" id="KW-0645">Protease</keyword>
<proteinExistence type="inferred from homology"/>
<dbReference type="PROSITE" id="PS50966">
    <property type="entry name" value="ZF_SWIM"/>
    <property type="match status" value="1"/>
</dbReference>
<dbReference type="PANTHER" id="PTHR31569:SF4">
    <property type="entry name" value="SWIM-TYPE DOMAIN-CONTAINING PROTEIN"/>
    <property type="match status" value="1"/>
</dbReference>
<evidence type="ECO:0008006" key="10">
    <source>
        <dbReference type="Google" id="ProtNLM"/>
    </source>
</evidence>
<protein>
    <recommendedName>
        <fullName evidence="10">Ubiquitin-like protease family profile domain-containing protein</fullName>
    </recommendedName>
</protein>
<evidence type="ECO:0000256" key="5">
    <source>
        <dbReference type="SAM" id="MobiDB-lite"/>
    </source>
</evidence>
<keyword evidence="4" id="KW-0862">Zinc</keyword>
<reference evidence="8 9" key="1">
    <citation type="submission" date="2018-08" db="EMBL/GenBank/DDBJ databases">
        <title>Genomic investigation of the strawberry pathogen Phytophthora fragariae indicates pathogenicity is determined by transcriptional variation in three key races.</title>
        <authorList>
            <person name="Adams T.M."/>
            <person name="Armitage A.D."/>
            <person name="Sobczyk M.K."/>
            <person name="Bates H.J."/>
            <person name="Dunwell J.M."/>
            <person name="Nellist C.F."/>
            <person name="Harrison R.J."/>
        </authorList>
    </citation>
    <scope>NUCLEOTIDE SEQUENCE [LARGE SCALE GENOMIC DNA]</scope>
    <source>
        <strain evidence="8 9">SCRP333</strain>
    </source>
</reference>
<dbReference type="InterPro" id="IPR003653">
    <property type="entry name" value="Peptidase_C48_C"/>
</dbReference>
<feature type="compositionally biased region" description="Basic residues" evidence="5">
    <location>
        <begin position="472"/>
        <end position="485"/>
    </location>
</feature>
<evidence type="ECO:0000256" key="2">
    <source>
        <dbReference type="ARBA" id="ARBA00022670"/>
    </source>
</evidence>
<evidence type="ECO:0000259" key="6">
    <source>
        <dbReference type="PROSITE" id="PS50600"/>
    </source>
</evidence>
<feature type="compositionally biased region" description="Low complexity" evidence="5">
    <location>
        <begin position="394"/>
        <end position="407"/>
    </location>
</feature>
<dbReference type="Pfam" id="PF02902">
    <property type="entry name" value="Peptidase_C48"/>
    <property type="match status" value="1"/>
</dbReference>
<dbReference type="Gene3D" id="3.40.395.10">
    <property type="entry name" value="Adenoviral Proteinase, Chain A"/>
    <property type="match status" value="1"/>
</dbReference>
<feature type="domain" description="Ubiquitin-like protease family profile" evidence="6">
    <location>
        <begin position="661"/>
        <end position="816"/>
    </location>
</feature>